<dbReference type="OMA" id="FCDPLTM"/>
<reference evidence="2 3" key="1">
    <citation type="journal article" date="2013" name="Genome Biol.">
        <title>The genome sequence of the most widely cultivated cacao type and its use to identify candidate genes regulating pod color.</title>
        <authorList>
            <person name="Motamayor J.C."/>
            <person name="Mockaitis K."/>
            <person name="Schmutz J."/>
            <person name="Haiminen N."/>
            <person name="Iii D.L."/>
            <person name="Cornejo O."/>
            <person name="Findley S.D."/>
            <person name="Zheng P."/>
            <person name="Utro F."/>
            <person name="Royaert S."/>
            <person name="Saski C."/>
            <person name="Jenkins J."/>
            <person name="Podicheti R."/>
            <person name="Zhao M."/>
            <person name="Scheffler B.E."/>
            <person name="Stack J.C."/>
            <person name="Feltus F.A."/>
            <person name="Mustiga G.M."/>
            <person name="Amores F."/>
            <person name="Phillips W."/>
            <person name="Marelli J.P."/>
            <person name="May G.D."/>
            <person name="Shapiro H."/>
            <person name="Ma J."/>
            <person name="Bustamante C.D."/>
            <person name="Schnell R.J."/>
            <person name="Main D."/>
            <person name="Gilbert D."/>
            <person name="Parida L."/>
            <person name="Kuhn D.N."/>
        </authorList>
    </citation>
    <scope>NUCLEOTIDE SEQUENCE [LARGE SCALE GENOMIC DNA]</scope>
    <source>
        <strain evidence="3">cv. Matina 1-6</strain>
    </source>
</reference>
<accession>A0A061GI58</accession>
<dbReference type="Pfam" id="PF13561">
    <property type="entry name" value="adh_short_C2"/>
    <property type="match status" value="1"/>
</dbReference>
<keyword evidence="3" id="KW-1185">Reference proteome</keyword>
<dbReference type="NCBIfam" id="NF005559">
    <property type="entry name" value="PRK07231.1"/>
    <property type="match status" value="1"/>
</dbReference>
<dbReference type="Gene3D" id="3.40.50.720">
    <property type="entry name" value="NAD(P)-binding Rossmann-like Domain"/>
    <property type="match status" value="1"/>
</dbReference>
<organism evidence="2 3">
    <name type="scientific">Theobroma cacao</name>
    <name type="common">Cacao</name>
    <name type="synonym">Cocoa</name>
    <dbReference type="NCBI Taxonomy" id="3641"/>
    <lineage>
        <taxon>Eukaryota</taxon>
        <taxon>Viridiplantae</taxon>
        <taxon>Streptophyta</taxon>
        <taxon>Embryophyta</taxon>
        <taxon>Tracheophyta</taxon>
        <taxon>Spermatophyta</taxon>
        <taxon>Magnoliopsida</taxon>
        <taxon>eudicotyledons</taxon>
        <taxon>Gunneridae</taxon>
        <taxon>Pentapetalae</taxon>
        <taxon>rosids</taxon>
        <taxon>malvids</taxon>
        <taxon>Malvales</taxon>
        <taxon>Malvaceae</taxon>
        <taxon>Byttnerioideae</taxon>
        <taxon>Theobroma</taxon>
    </lineage>
</organism>
<proteinExistence type="inferred from homology"/>
<sequence length="269" mass="29130">MEKMQKKIAKRFEGKVAIVTASTQGIGFGIAERLALEGASVVISSRKQKNVDEAVGKLKANGIQVLGVVCHVSNAQQRKNLINKTVEYAIFMRWWIWFQKYGKIDVIVSNAAVNPVNMPLLQTQESILDKLWETNVKASILLLQDAAPHLQKGSSVIFVSSLGGYQPQPSMAMYGVTKTALLGLTKALAAEMAPDIRVNCVAPGFVPTRFAAYITANETTRKTFEKTTLLNRLGTPEEIAAATAFLASDDASYITGETLIVAGGTPSRL</sequence>
<evidence type="ECO:0000313" key="2">
    <source>
        <dbReference type="EMBL" id="EOY28852.1"/>
    </source>
</evidence>
<dbReference type="FunCoup" id="A0A061GI58">
    <property type="interactions" value="1592"/>
</dbReference>
<dbReference type="AlphaFoldDB" id="A0A061GI58"/>
<dbReference type="InterPro" id="IPR036291">
    <property type="entry name" value="NAD(P)-bd_dom_sf"/>
</dbReference>
<dbReference type="PRINTS" id="PR00081">
    <property type="entry name" value="GDHRDH"/>
</dbReference>
<name>A0A061GI58_THECC</name>
<dbReference type="PRINTS" id="PR00080">
    <property type="entry name" value="SDRFAMILY"/>
</dbReference>
<gene>
    <name evidence="2" type="ORF">TCM_030333</name>
</gene>
<dbReference type="eggNOG" id="KOG0725">
    <property type="taxonomic scope" value="Eukaryota"/>
</dbReference>
<dbReference type="HOGENOM" id="CLU_010194_1_1_1"/>
<dbReference type="PANTHER" id="PTHR43943">
    <property type="entry name" value="DEHYDROGENASE/REDUCTASE (SDR FAMILY) MEMBER 4"/>
    <property type="match status" value="1"/>
</dbReference>
<dbReference type="Proteomes" id="UP000026915">
    <property type="component" value="Chromosome 6"/>
</dbReference>
<evidence type="ECO:0000313" key="3">
    <source>
        <dbReference type="Proteomes" id="UP000026915"/>
    </source>
</evidence>
<dbReference type="Gramene" id="EOY28852">
    <property type="protein sequence ID" value="EOY28852"/>
    <property type="gene ID" value="TCM_030333"/>
</dbReference>
<comment type="similarity">
    <text evidence="1">Belongs to the short-chain dehydrogenases/reductases (SDR) family.</text>
</comment>
<dbReference type="PROSITE" id="PS00061">
    <property type="entry name" value="ADH_SHORT"/>
    <property type="match status" value="1"/>
</dbReference>
<dbReference type="PANTHER" id="PTHR43943:SF9">
    <property type="entry name" value="TROPINONE REDUCTASE-LIKE 3"/>
    <property type="match status" value="1"/>
</dbReference>
<evidence type="ECO:0000256" key="1">
    <source>
        <dbReference type="ARBA" id="ARBA00006484"/>
    </source>
</evidence>
<dbReference type="EMBL" id="CM001884">
    <property type="protein sequence ID" value="EOY28852.1"/>
    <property type="molecule type" value="Genomic_DNA"/>
</dbReference>
<protein>
    <submittedName>
        <fullName evidence="2">Indole-3-butyric acid response 1</fullName>
    </submittedName>
</protein>
<dbReference type="STRING" id="3641.A0A061GI58"/>
<dbReference type="InParanoid" id="A0A061GI58"/>
<dbReference type="InterPro" id="IPR002347">
    <property type="entry name" value="SDR_fam"/>
</dbReference>
<dbReference type="InterPro" id="IPR020904">
    <property type="entry name" value="Sc_DH/Rdtase_CS"/>
</dbReference>
<dbReference type="SUPFAM" id="SSF51735">
    <property type="entry name" value="NAD(P)-binding Rossmann-fold domains"/>
    <property type="match status" value="1"/>
</dbReference>
<dbReference type="FunFam" id="3.40.50.720:FF:000084">
    <property type="entry name" value="Short-chain dehydrogenase reductase"/>
    <property type="match status" value="1"/>
</dbReference>